<proteinExistence type="predicted"/>
<keyword evidence="2" id="KW-1185">Reference proteome</keyword>
<reference evidence="1" key="1">
    <citation type="submission" date="2021-03" db="EMBL/GenBank/DDBJ databases">
        <authorList>
            <person name="So Y."/>
        </authorList>
    </citation>
    <scope>NUCLEOTIDE SEQUENCE</scope>
    <source>
        <strain evidence="1">SG15</strain>
    </source>
</reference>
<name>A0A940N196_9PROT</name>
<organism evidence="1 2">
    <name type="scientific">Roseomonas indoligenes</name>
    <dbReference type="NCBI Taxonomy" id="2820811"/>
    <lineage>
        <taxon>Bacteria</taxon>
        <taxon>Pseudomonadati</taxon>
        <taxon>Pseudomonadota</taxon>
        <taxon>Alphaproteobacteria</taxon>
        <taxon>Acetobacterales</taxon>
        <taxon>Roseomonadaceae</taxon>
        <taxon>Roseomonas</taxon>
    </lineage>
</organism>
<protein>
    <submittedName>
        <fullName evidence="1">Uncharacterized protein</fullName>
    </submittedName>
</protein>
<accession>A0A940N196</accession>
<evidence type="ECO:0000313" key="2">
    <source>
        <dbReference type="Proteomes" id="UP000677537"/>
    </source>
</evidence>
<evidence type="ECO:0000313" key="1">
    <source>
        <dbReference type="EMBL" id="MBP0494206.1"/>
    </source>
</evidence>
<dbReference type="EMBL" id="JAGIZA010000009">
    <property type="protein sequence ID" value="MBP0494206.1"/>
    <property type="molecule type" value="Genomic_DNA"/>
</dbReference>
<comment type="caution">
    <text evidence="1">The sequence shown here is derived from an EMBL/GenBank/DDBJ whole genome shotgun (WGS) entry which is preliminary data.</text>
</comment>
<dbReference type="Proteomes" id="UP000677537">
    <property type="component" value="Unassembled WGS sequence"/>
</dbReference>
<dbReference type="AlphaFoldDB" id="A0A940N196"/>
<dbReference type="RefSeq" id="WP_209374955.1">
    <property type="nucleotide sequence ID" value="NZ_JAGIZA010000009.1"/>
</dbReference>
<gene>
    <name evidence="1" type="ORF">J5Y10_15575</name>
</gene>
<sequence length="184" mass="19795">MDGEAPRGADPIGSGFEVGFDESFEKRWYGIELLGRGVMIAFVAASLAGLLGRGPLSHHLVETPESGFAVDYEPVARYGTDTRISLHLPAEAPVLRPGTQPGPNQILVHFPSALVEPMGLQSVWPRPVRQEAEHDGIAMTFDLPPGEPDPMVRLSLRPATVGRVTLSARAGTRPALTWTQTVLP</sequence>